<evidence type="ECO:0000256" key="1">
    <source>
        <dbReference type="SAM" id="Phobius"/>
    </source>
</evidence>
<gene>
    <name evidence="2" type="ORF">ACD_3C00043G0002</name>
</gene>
<organism evidence="2">
    <name type="scientific">uncultured bacterium</name>
    <name type="common">gcode 4</name>
    <dbReference type="NCBI Taxonomy" id="1234023"/>
    <lineage>
        <taxon>Bacteria</taxon>
        <taxon>environmental samples</taxon>
    </lineage>
</organism>
<comment type="caution">
    <text evidence="2">The sequence shown here is derived from an EMBL/GenBank/DDBJ whole genome shotgun (WGS) entry which is preliminary data.</text>
</comment>
<dbReference type="AlphaFoldDB" id="K2G043"/>
<accession>K2G043</accession>
<name>K2G043_9BACT</name>
<keyword evidence="1" id="KW-1133">Transmembrane helix</keyword>
<sequence>MEKKEQQKIVSTISFNVTLITVISLVIAYYLVPQHDALKTQIADANALYLSLNDLKENWLKADWLEKILTEENKMTQWMQEILKDKAKVNKVITKTGQKDYLSWIKQEVLKWNDYSKEAQNNDQIVWNIIPVFYKYSDSNKGQATDATIREQITLDSFTNYIEEEVLKKFDIISFSPVWIENISFDSEEKPGVAKVQKTNETIWSFSFNLDFEAKNKNIMDLIDSIQKSWKLDIQNGKLMNKVKKNKENSSLSSLDNLLITIDSLTVQEPINVLDKSNKGALKLRFYVSWVWYEQLTAIKKWINEKFTNLYANILSKAKLCDNAEAAICKDNVGSQSVWSIRGLLKEATSVKIRLDTLVKDTNMVWLDINQALTSWLSLGASIDTIDTAYKKSATYIDNYNK</sequence>
<protein>
    <submittedName>
        <fullName evidence="2">Uncharacterized protein</fullName>
    </submittedName>
</protein>
<dbReference type="EMBL" id="AMFJ01000317">
    <property type="protein sequence ID" value="EKE28563.1"/>
    <property type="molecule type" value="Genomic_DNA"/>
</dbReference>
<keyword evidence="1" id="KW-0472">Membrane</keyword>
<feature type="transmembrane region" description="Helical" evidence="1">
    <location>
        <begin position="12"/>
        <end position="32"/>
    </location>
</feature>
<keyword evidence="1" id="KW-0812">Transmembrane</keyword>
<reference evidence="2" key="1">
    <citation type="journal article" date="2012" name="Science">
        <title>Fermentation, hydrogen, and sulfur metabolism in multiple uncultivated bacterial phyla.</title>
        <authorList>
            <person name="Wrighton K.C."/>
            <person name="Thomas B.C."/>
            <person name="Sharon I."/>
            <person name="Miller C.S."/>
            <person name="Castelle C.J."/>
            <person name="VerBerkmoes N.C."/>
            <person name="Wilkins M.J."/>
            <person name="Hettich R.L."/>
            <person name="Lipton M.S."/>
            <person name="Williams K.H."/>
            <person name="Long P.E."/>
            <person name="Banfield J.F."/>
        </authorList>
    </citation>
    <scope>NUCLEOTIDE SEQUENCE [LARGE SCALE GENOMIC DNA]</scope>
</reference>
<evidence type="ECO:0000313" key="2">
    <source>
        <dbReference type="EMBL" id="EKE28563.1"/>
    </source>
</evidence>
<proteinExistence type="predicted"/>